<dbReference type="BioCyc" id="CSTA292563:G1353-656-MONOMER"/>
<keyword evidence="5 6" id="KW-0413">Isomerase</keyword>
<reference evidence="9" key="1">
    <citation type="journal article" date="2013" name="Proc. Natl. Acad. Sci. U.S.A.">
        <title>Improving the coverage of the cyanobacterial phylum using diversity-driven genome sequencing.</title>
        <authorList>
            <person name="Shih P.M."/>
            <person name="Wu D."/>
            <person name="Latifi A."/>
            <person name="Axen S.D."/>
            <person name="Fewer D.P."/>
            <person name="Talla E."/>
            <person name="Calteau A."/>
            <person name="Cai F."/>
            <person name="Tandeau de Marsac N."/>
            <person name="Rippka R."/>
            <person name="Herdman M."/>
            <person name="Sivonen K."/>
            <person name="Coursin T."/>
            <person name="Laurent T."/>
            <person name="Goodwin L."/>
            <person name="Nolan M."/>
            <person name="Davenport K.W."/>
            <person name="Han C.S."/>
            <person name="Rubin E.M."/>
            <person name="Eisen J.A."/>
            <person name="Woyke T."/>
            <person name="Gugger M."/>
            <person name="Kerfeld C.A."/>
        </authorList>
    </citation>
    <scope>NUCLEOTIDE SEQUENCE [LARGE SCALE GENOMIC DNA]</scope>
    <source>
        <strain evidence="9">ATCC 29140 / PCC 7202</strain>
    </source>
</reference>
<dbReference type="HOGENOM" id="CLU_082394_1_0_3"/>
<dbReference type="SUPFAM" id="SSF109998">
    <property type="entry name" value="Triger factor/SurA peptide-binding domain-like"/>
    <property type="match status" value="1"/>
</dbReference>
<dbReference type="PROSITE" id="PS50198">
    <property type="entry name" value="PPIC_PPIASE_2"/>
    <property type="match status" value="1"/>
</dbReference>
<sequence length="255" mass="30319">MINSFSVEINKTIGLNEFIDYLKKNFQLKDISQKIIEQKVVDRKAQELDLVITDDEIQEECDRQRQEKRLEKAADTMAWLTEQMVSVEVWEQAIYDKLLRKKLANELFGEEVKAFFSQNKINFEQVVLYQIIVPYNKLAWEILYQIEEEEMSFYHAAHLYDVDEKRRLNCGYEGKIYRWSLPPDISAKVFSAKEKQPIVPFQTEQGYHILMVENFIEAELTEEICHEILDKMFEQWLMTEISYVLHDSAPRNTSP</sequence>
<dbReference type="InterPro" id="IPR000297">
    <property type="entry name" value="PPIase_PpiC"/>
</dbReference>
<dbReference type="Pfam" id="PF00639">
    <property type="entry name" value="Rotamase"/>
    <property type="match status" value="1"/>
</dbReference>
<accession>K9YJI3</accession>
<evidence type="ECO:0000256" key="3">
    <source>
        <dbReference type="ARBA" id="ARBA00022729"/>
    </source>
</evidence>
<dbReference type="AlphaFoldDB" id="K9YJI3"/>
<dbReference type="Proteomes" id="UP000010483">
    <property type="component" value="Chromosome"/>
</dbReference>
<keyword evidence="9" id="KW-1185">Reference proteome</keyword>
<dbReference type="GO" id="GO:0003755">
    <property type="term" value="F:peptidyl-prolyl cis-trans isomerase activity"/>
    <property type="evidence" value="ECO:0007669"/>
    <property type="project" value="UniProtKB-KW"/>
</dbReference>
<evidence type="ECO:0000313" key="8">
    <source>
        <dbReference type="EMBL" id="AFZ46627.1"/>
    </source>
</evidence>
<dbReference type="SUPFAM" id="SSF54534">
    <property type="entry name" value="FKBP-like"/>
    <property type="match status" value="1"/>
</dbReference>
<keyword evidence="4 6" id="KW-0697">Rotamase</keyword>
<dbReference type="InterPro" id="IPR050245">
    <property type="entry name" value="PrsA_foldase"/>
</dbReference>
<keyword evidence="3" id="KW-0732">Signal</keyword>
<evidence type="ECO:0000256" key="5">
    <source>
        <dbReference type="ARBA" id="ARBA00023235"/>
    </source>
</evidence>
<evidence type="ECO:0000259" key="7">
    <source>
        <dbReference type="PROSITE" id="PS50198"/>
    </source>
</evidence>
<evidence type="ECO:0000256" key="6">
    <source>
        <dbReference type="PROSITE-ProRule" id="PRU00278"/>
    </source>
</evidence>
<dbReference type="EMBL" id="CP003940">
    <property type="protein sequence ID" value="AFZ46627.1"/>
    <property type="molecule type" value="Genomic_DNA"/>
</dbReference>
<organism evidence="8 9">
    <name type="scientific">Cyanobacterium stanieri (strain ATCC 29140 / PCC 7202)</name>
    <dbReference type="NCBI Taxonomy" id="292563"/>
    <lineage>
        <taxon>Bacteria</taxon>
        <taxon>Bacillati</taxon>
        <taxon>Cyanobacteriota</taxon>
        <taxon>Cyanophyceae</taxon>
        <taxon>Oscillatoriophycideae</taxon>
        <taxon>Chroococcales</taxon>
        <taxon>Geminocystaceae</taxon>
        <taxon>Cyanobacterium</taxon>
    </lineage>
</organism>
<protein>
    <recommendedName>
        <fullName evidence="2">peptidylprolyl isomerase</fullName>
        <ecNumber evidence="2">5.2.1.8</ecNumber>
    </recommendedName>
</protein>
<comment type="catalytic activity">
    <reaction evidence="1">
        <text>[protein]-peptidylproline (omega=180) = [protein]-peptidylproline (omega=0)</text>
        <dbReference type="Rhea" id="RHEA:16237"/>
        <dbReference type="Rhea" id="RHEA-COMP:10747"/>
        <dbReference type="Rhea" id="RHEA-COMP:10748"/>
        <dbReference type="ChEBI" id="CHEBI:83833"/>
        <dbReference type="ChEBI" id="CHEBI:83834"/>
        <dbReference type="EC" id="5.2.1.8"/>
    </reaction>
</comment>
<dbReference type="PANTHER" id="PTHR47245">
    <property type="entry name" value="PEPTIDYLPROLYL ISOMERASE"/>
    <property type="match status" value="1"/>
</dbReference>
<proteinExistence type="predicted"/>
<dbReference type="Gene3D" id="1.10.4030.10">
    <property type="entry name" value="Porin chaperone SurA, peptide-binding domain"/>
    <property type="match status" value="1"/>
</dbReference>
<evidence type="ECO:0000256" key="2">
    <source>
        <dbReference type="ARBA" id="ARBA00013194"/>
    </source>
</evidence>
<dbReference type="Gene3D" id="3.10.50.40">
    <property type="match status" value="1"/>
</dbReference>
<dbReference type="InterPro" id="IPR027304">
    <property type="entry name" value="Trigger_fact/SurA_dom_sf"/>
</dbReference>
<name>K9YJI3_CYASC</name>
<evidence type="ECO:0000256" key="1">
    <source>
        <dbReference type="ARBA" id="ARBA00000971"/>
    </source>
</evidence>
<evidence type="ECO:0000313" key="9">
    <source>
        <dbReference type="Proteomes" id="UP000010483"/>
    </source>
</evidence>
<gene>
    <name evidence="8" type="ordered locus">Cyast_0651</name>
</gene>
<evidence type="ECO:0000256" key="4">
    <source>
        <dbReference type="ARBA" id="ARBA00023110"/>
    </source>
</evidence>
<feature type="domain" description="PpiC" evidence="7">
    <location>
        <begin position="123"/>
        <end position="214"/>
    </location>
</feature>
<dbReference type="EC" id="5.2.1.8" evidence="2"/>
<dbReference type="eggNOG" id="COG0760">
    <property type="taxonomic scope" value="Bacteria"/>
</dbReference>
<dbReference type="PANTHER" id="PTHR47245:SF1">
    <property type="entry name" value="FOLDASE PROTEIN PRSA"/>
    <property type="match status" value="1"/>
</dbReference>
<dbReference type="InterPro" id="IPR046357">
    <property type="entry name" value="PPIase_dom_sf"/>
</dbReference>
<dbReference type="STRING" id="292563.Cyast_0651"/>
<dbReference type="PATRIC" id="fig|292563.3.peg.682"/>
<dbReference type="KEGG" id="csn:Cyast_0651"/>